<feature type="chain" id="PRO_5017812540" description="Alpha/beta hydrolase domain-containing protein" evidence="1">
    <location>
        <begin position="19"/>
        <end position="469"/>
    </location>
</feature>
<dbReference type="InterPro" id="IPR045394">
    <property type="entry name" value="Abhydrolase_dom"/>
</dbReference>
<feature type="signal peptide" evidence="1">
    <location>
        <begin position="1"/>
        <end position="18"/>
    </location>
</feature>
<evidence type="ECO:0000259" key="2">
    <source>
        <dbReference type="Pfam" id="PF20091"/>
    </source>
</evidence>
<keyword evidence="1" id="KW-0732">Signal</keyword>
<feature type="non-terminal residue" evidence="3">
    <location>
        <position position="469"/>
    </location>
</feature>
<dbReference type="EMBL" id="NCSJ02000175">
    <property type="protein sequence ID" value="RFU28122.1"/>
    <property type="molecule type" value="Genomic_DNA"/>
</dbReference>
<accession>A0A3E2H4H9</accession>
<gene>
    <name evidence="3" type="ORF">B7463_g8233</name>
</gene>
<name>A0A3E2H4H9_SCYLI</name>
<reference evidence="3 4" key="1">
    <citation type="submission" date="2018-05" db="EMBL/GenBank/DDBJ databases">
        <title>Draft genome sequence of Scytalidium lignicola DSM 105466, a ubiquitous saprotrophic fungus.</title>
        <authorList>
            <person name="Buettner E."/>
            <person name="Gebauer A.M."/>
            <person name="Hofrichter M."/>
            <person name="Liers C."/>
            <person name="Kellner H."/>
        </authorList>
    </citation>
    <scope>NUCLEOTIDE SEQUENCE [LARGE SCALE GENOMIC DNA]</scope>
    <source>
        <strain evidence="3 4">DSM 105466</strain>
    </source>
</reference>
<dbReference type="Proteomes" id="UP000258309">
    <property type="component" value="Unassembled WGS sequence"/>
</dbReference>
<evidence type="ECO:0000313" key="4">
    <source>
        <dbReference type="Proteomes" id="UP000258309"/>
    </source>
</evidence>
<protein>
    <recommendedName>
        <fullName evidence="2">Alpha/beta hydrolase domain-containing protein</fullName>
    </recommendedName>
</protein>
<keyword evidence="4" id="KW-1185">Reference proteome</keyword>
<evidence type="ECO:0000313" key="3">
    <source>
        <dbReference type="EMBL" id="RFU28122.1"/>
    </source>
</evidence>
<dbReference type="OrthoDB" id="5401533at2759"/>
<feature type="domain" description="Alpha/beta hydrolase" evidence="2">
    <location>
        <begin position="29"/>
        <end position="457"/>
    </location>
</feature>
<dbReference type="Pfam" id="PF20091">
    <property type="entry name" value="Abhydrolase_10"/>
    <property type="match status" value="1"/>
</dbReference>
<sequence length="469" mass="51393">MRAITFSLLAAAITVATATNYKPRPVPDIEGPITGGQHGWPFCAYFGNISDIGYVEEEYFISGTAERYDLIGEFTFDGKWTLVPNGNAKYKTRILVRRPARDEDFNGDAILEWDNVSSGFDIISSDGPGVYEAGYVYVGISNQVIGLIGYENIVGQAPRGLTVWDPERYSTLVVPDDRYSYDIYTQAANLLRSGKIPHVQAKHVIGVGSSQSGIQMNSYANGVQPLYHTFDALLPNIAFGQAFNFSMPIAQPVQKVFAPSHPARIRTDLDTPVHQICSESEALYVFSQGCRQPQTETYRYWEIAGSAHGSASDIVQINKVLQRDLNISELVAPNADQVGWGPSLDAAYQHSSRWIRTGKPPPIFPLMHIIPSASAPLGATYVRDALGNTIRGARLPEMSVPITANNGTLEGTSIPFNATTLNKLYSSHLQYVEKVTVAAQQAEANGLILSYRTEQYIQDAQAVNILPGH</sequence>
<evidence type="ECO:0000256" key="1">
    <source>
        <dbReference type="SAM" id="SignalP"/>
    </source>
</evidence>
<feature type="non-terminal residue" evidence="3">
    <location>
        <position position="1"/>
    </location>
</feature>
<dbReference type="AlphaFoldDB" id="A0A3E2H4H9"/>
<comment type="caution">
    <text evidence="3">The sequence shown here is derived from an EMBL/GenBank/DDBJ whole genome shotgun (WGS) entry which is preliminary data.</text>
</comment>
<proteinExistence type="predicted"/>
<organism evidence="3 4">
    <name type="scientific">Scytalidium lignicola</name>
    <name type="common">Hyphomycete</name>
    <dbReference type="NCBI Taxonomy" id="5539"/>
    <lineage>
        <taxon>Eukaryota</taxon>
        <taxon>Fungi</taxon>
        <taxon>Dikarya</taxon>
        <taxon>Ascomycota</taxon>
        <taxon>Pezizomycotina</taxon>
        <taxon>Leotiomycetes</taxon>
        <taxon>Leotiomycetes incertae sedis</taxon>
        <taxon>Scytalidium</taxon>
    </lineage>
</organism>
<dbReference type="OMA" id="PDDRYSY"/>